<evidence type="ECO:0000256" key="7">
    <source>
        <dbReference type="ARBA" id="ARBA00047899"/>
    </source>
</evidence>
<protein>
    <recommendedName>
        <fullName evidence="1">non-specific serine/threonine protein kinase</fullName>
        <ecNumber evidence="1">2.7.11.1</ecNumber>
    </recommendedName>
</protein>
<dbReference type="AlphaFoldDB" id="A0A1G4K3V6"/>
<dbReference type="GO" id="GO:0007095">
    <property type="term" value="P:mitotic G2 DNA damage checkpoint signaling"/>
    <property type="evidence" value="ECO:0007669"/>
    <property type="project" value="EnsemblFungi"/>
</dbReference>
<evidence type="ECO:0000313" key="11">
    <source>
        <dbReference type="EMBL" id="SCU98393.1"/>
    </source>
</evidence>
<keyword evidence="3" id="KW-0808">Transferase</keyword>
<dbReference type="GO" id="GO:0035861">
    <property type="term" value="C:site of double-strand break"/>
    <property type="evidence" value="ECO:0007669"/>
    <property type="project" value="EnsemblFungi"/>
</dbReference>
<dbReference type="PANTHER" id="PTHR43895:SF32">
    <property type="entry name" value="SERINE_THREONINE-PROTEIN KINASE CHK1"/>
    <property type="match status" value="1"/>
</dbReference>
<dbReference type="GO" id="GO:0005634">
    <property type="term" value="C:nucleus"/>
    <property type="evidence" value="ECO:0007669"/>
    <property type="project" value="EnsemblFungi"/>
</dbReference>
<dbReference type="InterPro" id="IPR008271">
    <property type="entry name" value="Ser/Thr_kinase_AS"/>
</dbReference>
<gene>
    <name evidence="11" type="ORF">LADA_0H12728G</name>
</gene>
<dbReference type="PROSITE" id="PS00108">
    <property type="entry name" value="PROTEIN_KINASE_ST"/>
    <property type="match status" value="1"/>
</dbReference>
<evidence type="ECO:0000256" key="1">
    <source>
        <dbReference type="ARBA" id="ARBA00012513"/>
    </source>
</evidence>
<sequence length="519" mass="59368">MSINFSQRSPLPRIKHLQLGETIGQGSFAFVKKASLQSDPDKIVAVKFVHLPTCAKYGLDERAVTQEVILQSKCSSHVNVLKIIDCNLTQDFLWIVMEMASGGDLFDKIEPDVGVDVEVVRFYFKQLVNALAYLHQDCGIAHRDVKPENILLDKNGNLKLADFGLASQFRRKDGTRRVCSDTRGSLPYMAPEIVYSRGYYADITDIWSCGVLIFVLLTGETPWALPNEEDSQFREFWENSGKLANGPWAKVDFAQLNLLRKMLDPNPDKRSSLNQLKLHNWYTAPISFADESGICNDTHILTQKLMSRLHISLTDDAFFADSSSTEVHSNDRVLSTQPVQSDIAELQRDFCETDNFVSSQYELPRKQDQGNFVGHEIEWSQQIQHDMATQQFNDTNGAEFPLISPSRLTKFYSFRQINVILETVETALLRLNVPVKTLHQTFQELRKCHGEADLFPMSINVKTTDRKGWVLSGNIILYNVDEGLTLLYFNRRKGDPLEWRRFFKKMSVLCRDLIFLPHR</sequence>
<dbReference type="PANTHER" id="PTHR43895">
    <property type="entry name" value="CALCIUM/CALMODULIN-DEPENDENT PROTEIN KINASE KINASE-RELATED"/>
    <property type="match status" value="1"/>
</dbReference>
<evidence type="ECO:0000259" key="10">
    <source>
        <dbReference type="PROSITE" id="PS50011"/>
    </source>
</evidence>
<feature type="binding site" evidence="9">
    <location>
        <position position="47"/>
    </location>
    <ligand>
        <name>ATP</name>
        <dbReference type="ChEBI" id="CHEBI:30616"/>
    </ligand>
</feature>
<dbReference type="Proteomes" id="UP000190274">
    <property type="component" value="Chromosome H"/>
</dbReference>
<evidence type="ECO:0000256" key="8">
    <source>
        <dbReference type="ARBA" id="ARBA00048679"/>
    </source>
</evidence>
<dbReference type="GO" id="GO:0005737">
    <property type="term" value="C:cytoplasm"/>
    <property type="evidence" value="ECO:0007669"/>
    <property type="project" value="EnsemblFungi"/>
</dbReference>
<evidence type="ECO:0000256" key="4">
    <source>
        <dbReference type="ARBA" id="ARBA00022741"/>
    </source>
</evidence>
<dbReference type="EMBL" id="LT598461">
    <property type="protein sequence ID" value="SCU98393.1"/>
    <property type="molecule type" value="Genomic_DNA"/>
</dbReference>
<keyword evidence="6 9" id="KW-0067">ATP-binding</keyword>
<dbReference type="OrthoDB" id="539158at2759"/>
<dbReference type="GO" id="GO:0051598">
    <property type="term" value="P:meiotic recombination checkpoint signaling"/>
    <property type="evidence" value="ECO:0007669"/>
    <property type="project" value="EnsemblFungi"/>
</dbReference>
<evidence type="ECO:0000256" key="5">
    <source>
        <dbReference type="ARBA" id="ARBA00022777"/>
    </source>
</evidence>
<dbReference type="SUPFAM" id="SSF56112">
    <property type="entry name" value="Protein kinase-like (PK-like)"/>
    <property type="match status" value="1"/>
</dbReference>
<dbReference type="GO" id="GO:0005524">
    <property type="term" value="F:ATP binding"/>
    <property type="evidence" value="ECO:0007669"/>
    <property type="project" value="UniProtKB-UniRule"/>
</dbReference>
<dbReference type="FunFam" id="1.10.510.10:FF:000571">
    <property type="entry name" value="Maternal embryonic leucine zipper kinase"/>
    <property type="match status" value="1"/>
</dbReference>
<dbReference type="Gene3D" id="1.10.510.10">
    <property type="entry name" value="Transferase(Phosphotransferase) domain 1"/>
    <property type="match status" value="1"/>
</dbReference>
<dbReference type="PROSITE" id="PS00107">
    <property type="entry name" value="PROTEIN_KINASE_ATP"/>
    <property type="match status" value="1"/>
</dbReference>
<reference evidence="11 12" key="1">
    <citation type="submission" date="2016-03" db="EMBL/GenBank/DDBJ databases">
        <authorList>
            <person name="Devillers H."/>
        </authorList>
    </citation>
    <scope>NUCLEOTIDE SEQUENCE [LARGE SCALE GENOMIC DNA]</scope>
    <source>
        <strain evidence="11">CBS 10888</strain>
    </source>
</reference>
<name>A0A1G4K3V6_9SACH</name>
<keyword evidence="4 9" id="KW-0547">Nucleotide-binding</keyword>
<dbReference type="SMART" id="SM00220">
    <property type="entry name" value="S_TKc"/>
    <property type="match status" value="1"/>
</dbReference>
<dbReference type="PROSITE" id="PS50011">
    <property type="entry name" value="PROTEIN_KINASE_DOM"/>
    <property type="match status" value="1"/>
</dbReference>
<accession>A0A1G4K3V6</accession>
<evidence type="ECO:0000256" key="2">
    <source>
        <dbReference type="ARBA" id="ARBA00022527"/>
    </source>
</evidence>
<keyword evidence="12" id="KW-1185">Reference proteome</keyword>
<keyword evidence="2" id="KW-0723">Serine/threonine-protein kinase</keyword>
<dbReference type="GO" id="GO:0000785">
    <property type="term" value="C:chromatin"/>
    <property type="evidence" value="ECO:0007669"/>
    <property type="project" value="EnsemblFungi"/>
</dbReference>
<keyword evidence="5" id="KW-0418">Kinase</keyword>
<proteinExistence type="predicted"/>
<dbReference type="InterPro" id="IPR017441">
    <property type="entry name" value="Protein_kinase_ATP_BS"/>
</dbReference>
<dbReference type="GO" id="GO:0000122">
    <property type="term" value="P:negative regulation of transcription by RNA polymerase II"/>
    <property type="evidence" value="ECO:0007669"/>
    <property type="project" value="EnsemblFungi"/>
</dbReference>
<dbReference type="STRING" id="1266660.A0A1G4K3V6"/>
<evidence type="ECO:0000256" key="3">
    <source>
        <dbReference type="ARBA" id="ARBA00022679"/>
    </source>
</evidence>
<organism evidence="11 12">
    <name type="scientific">Lachancea dasiensis</name>
    <dbReference type="NCBI Taxonomy" id="1072105"/>
    <lineage>
        <taxon>Eukaryota</taxon>
        <taxon>Fungi</taxon>
        <taxon>Dikarya</taxon>
        <taxon>Ascomycota</taxon>
        <taxon>Saccharomycotina</taxon>
        <taxon>Saccharomycetes</taxon>
        <taxon>Saccharomycetales</taxon>
        <taxon>Saccharomycetaceae</taxon>
        <taxon>Lachancea</taxon>
    </lineage>
</organism>
<dbReference type="GO" id="GO:0031297">
    <property type="term" value="P:replication fork processing"/>
    <property type="evidence" value="ECO:0007669"/>
    <property type="project" value="EnsemblFungi"/>
</dbReference>
<dbReference type="Pfam" id="PF00069">
    <property type="entry name" value="Pkinase"/>
    <property type="match status" value="1"/>
</dbReference>
<comment type="catalytic activity">
    <reaction evidence="8">
        <text>L-seryl-[protein] + ATP = O-phospho-L-seryl-[protein] + ADP + H(+)</text>
        <dbReference type="Rhea" id="RHEA:17989"/>
        <dbReference type="Rhea" id="RHEA-COMP:9863"/>
        <dbReference type="Rhea" id="RHEA-COMP:11604"/>
        <dbReference type="ChEBI" id="CHEBI:15378"/>
        <dbReference type="ChEBI" id="CHEBI:29999"/>
        <dbReference type="ChEBI" id="CHEBI:30616"/>
        <dbReference type="ChEBI" id="CHEBI:83421"/>
        <dbReference type="ChEBI" id="CHEBI:456216"/>
        <dbReference type="EC" id="2.7.11.1"/>
    </reaction>
</comment>
<evidence type="ECO:0000256" key="6">
    <source>
        <dbReference type="ARBA" id="ARBA00022840"/>
    </source>
</evidence>
<dbReference type="EC" id="2.7.11.1" evidence="1"/>
<dbReference type="InterPro" id="IPR000719">
    <property type="entry name" value="Prot_kinase_dom"/>
</dbReference>
<evidence type="ECO:0000256" key="9">
    <source>
        <dbReference type="PROSITE-ProRule" id="PRU10141"/>
    </source>
</evidence>
<evidence type="ECO:0000313" key="12">
    <source>
        <dbReference type="Proteomes" id="UP000190274"/>
    </source>
</evidence>
<comment type="catalytic activity">
    <reaction evidence="7">
        <text>L-threonyl-[protein] + ATP = O-phospho-L-threonyl-[protein] + ADP + H(+)</text>
        <dbReference type="Rhea" id="RHEA:46608"/>
        <dbReference type="Rhea" id="RHEA-COMP:11060"/>
        <dbReference type="Rhea" id="RHEA-COMP:11605"/>
        <dbReference type="ChEBI" id="CHEBI:15378"/>
        <dbReference type="ChEBI" id="CHEBI:30013"/>
        <dbReference type="ChEBI" id="CHEBI:30616"/>
        <dbReference type="ChEBI" id="CHEBI:61977"/>
        <dbReference type="ChEBI" id="CHEBI:456216"/>
        <dbReference type="EC" id="2.7.11.1"/>
    </reaction>
</comment>
<dbReference type="GO" id="GO:0004674">
    <property type="term" value="F:protein serine/threonine kinase activity"/>
    <property type="evidence" value="ECO:0007669"/>
    <property type="project" value="UniProtKB-KW"/>
</dbReference>
<feature type="domain" description="Protein kinase" evidence="10">
    <location>
        <begin position="17"/>
        <end position="282"/>
    </location>
</feature>
<dbReference type="InterPro" id="IPR011009">
    <property type="entry name" value="Kinase-like_dom_sf"/>
</dbReference>